<evidence type="ECO:0000313" key="3">
    <source>
        <dbReference type="Proteomes" id="UP000799436"/>
    </source>
</evidence>
<protein>
    <submittedName>
        <fullName evidence="2">Uncharacterized protein</fullName>
    </submittedName>
</protein>
<name>A0A6G1KTE3_9PEZI</name>
<keyword evidence="3" id="KW-1185">Reference proteome</keyword>
<feature type="chain" id="PRO_5026055226" evidence="1">
    <location>
        <begin position="22"/>
        <end position="54"/>
    </location>
</feature>
<dbReference type="AlphaFoldDB" id="A0A6G1KTE3"/>
<accession>A0A6G1KTE3</accession>
<dbReference type="Proteomes" id="UP000799436">
    <property type="component" value="Unassembled WGS sequence"/>
</dbReference>
<feature type="signal peptide" evidence="1">
    <location>
        <begin position="1"/>
        <end position="21"/>
    </location>
</feature>
<dbReference type="EMBL" id="ML995956">
    <property type="protein sequence ID" value="KAF2763857.1"/>
    <property type="molecule type" value="Genomic_DNA"/>
</dbReference>
<sequence>MMGYLVAQGLVIVLLADLGIATSTGNITTVRSVCQAAGFWKGPVEFEKAHGVGR</sequence>
<proteinExistence type="predicted"/>
<reference evidence="2" key="1">
    <citation type="journal article" date="2020" name="Stud. Mycol.">
        <title>101 Dothideomycetes genomes: a test case for predicting lifestyles and emergence of pathogens.</title>
        <authorList>
            <person name="Haridas S."/>
            <person name="Albert R."/>
            <person name="Binder M."/>
            <person name="Bloem J."/>
            <person name="Labutti K."/>
            <person name="Salamov A."/>
            <person name="Andreopoulos B."/>
            <person name="Baker S."/>
            <person name="Barry K."/>
            <person name="Bills G."/>
            <person name="Bluhm B."/>
            <person name="Cannon C."/>
            <person name="Castanera R."/>
            <person name="Culley D."/>
            <person name="Daum C."/>
            <person name="Ezra D."/>
            <person name="Gonzalez J."/>
            <person name="Henrissat B."/>
            <person name="Kuo A."/>
            <person name="Liang C."/>
            <person name="Lipzen A."/>
            <person name="Lutzoni F."/>
            <person name="Magnuson J."/>
            <person name="Mondo S."/>
            <person name="Nolan M."/>
            <person name="Ohm R."/>
            <person name="Pangilinan J."/>
            <person name="Park H.-J."/>
            <person name="Ramirez L."/>
            <person name="Alfaro M."/>
            <person name="Sun H."/>
            <person name="Tritt A."/>
            <person name="Yoshinaga Y."/>
            <person name="Zwiers L.-H."/>
            <person name="Turgeon B."/>
            <person name="Goodwin S."/>
            <person name="Spatafora J."/>
            <person name="Crous P."/>
            <person name="Grigoriev I."/>
        </authorList>
    </citation>
    <scope>NUCLEOTIDE SEQUENCE</scope>
    <source>
        <strain evidence="2">CBS 116005</strain>
    </source>
</reference>
<keyword evidence="1" id="KW-0732">Signal</keyword>
<evidence type="ECO:0000313" key="2">
    <source>
        <dbReference type="EMBL" id="KAF2763857.1"/>
    </source>
</evidence>
<dbReference type="OrthoDB" id="3899537at2759"/>
<evidence type="ECO:0000256" key="1">
    <source>
        <dbReference type="SAM" id="SignalP"/>
    </source>
</evidence>
<gene>
    <name evidence="2" type="ORF">EJ03DRAFT_283263</name>
</gene>
<organism evidence="2 3">
    <name type="scientific">Teratosphaeria nubilosa</name>
    <dbReference type="NCBI Taxonomy" id="161662"/>
    <lineage>
        <taxon>Eukaryota</taxon>
        <taxon>Fungi</taxon>
        <taxon>Dikarya</taxon>
        <taxon>Ascomycota</taxon>
        <taxon>Pezizomycotina</taxon>
        <taxon>Dothideomycetes</taxon>
        <taxon>Dothideomycetidae</taxon>
        <taxon>Mycosphaerellales</taxon>
        <taxon>Teratosphaeriaceae</taxon>
        <taxon>Teratosphaeria</taxon>
    </lineage>
</organism>